<dbReference type="OrthoDB" id="1803838at2"/>
<dbReference type="AlphaFoldDB" id="A0A3G1KQE3"/>
<dbReference type="RefSeq" id="WP_148133909.1">
    <property type="nucleotide sequence ID" value="NZ_CP017634.1"/>
</dbReference>
<evidence type="ECO:0000313" key="2">
    <source>
        <dbReference type="EMBL" id="ATW24689.1"/>
    </source>
</evidence>
<name>A0A3G1KQE3_FORW1</name>
<gene>
    <name evidence="2" type="ORF">DCMF_07785</name>
</gene>
<organism evidence="2 3">
    <name type="scientific">Formimonas warabiya</name>
    <dbReference type="NCBI Taxonomy" id="1761012"/>
    <lineage>
        <taxon>Bacteria</taxon>
        <taxon>Bacillati</taxon>
        <taxon>Bacillota</taxon>
        <taxon>Clostridia</taxon>
        <taxon>Eubacteriales</taxon>
        <taxon>Peptococcaceae</taxon>
        <taxon>Candidatus Formimonas</taxon>
    </lineage>
</organism>
<proteinExistence type="predicted"/>
<reference evidence="2 3" key="1">
    <citation type="submission" date="2016-10" db="EMBL/GenBank/DDBJ databases">
        <title>Complete Genome Sequence of Peptococcaceae strain DCMF.</title>
        <authorList>
            <person name="Edwards R.J."/>
            <person name="Holland S.I."/>
            <person name="Deshpande N.P."/>
            <person name="Wong Y.K."/>
            <person name="Ertan H."/>
            <person name="Manefield M."/>
            <person name="Russell T.L."/>
            <person name="Lee M.J."/>
        </authorList>
    </citation>
    <scope>NUCLEOTIDE SEQUENCE [LARGE SCALE GENOMIC DNA]</scope>
    <source>
        <strain evidence="2 3">DCMF</strain>
    </source>
</reference>
<feature type="transmembrane region" description="Helical" evidence="1">
    <location>
        <begin position="18"/>
        <end position="37"/>
    </location>
</feature>
<evidence type="ECO:0000313" key="3">
    <source>
        <dbReference type="Proteomes" id="UP000323521"/>
    </source>
</evidence>
<evidence type="ECO:0000256" key="1">
    <source>
        <dbReference type="SAM" id="Phobius"/>
    </source>
</evidence>
<accession>A0A3G1KQE3</accession>
<keyword evidence="1" id="KW-1133">Transmembrane helix</keyword>
<dbReference type="Proteomes" id="UP000323521">
    <property type="component" value="Chromosome"/>
</dbReference>
<protein>
    <submittedName>
        <fullName evidence="2">Uncharacterized protein</fullName>
    </submittedName>
</protein>
<dbReference type="PROSITE" id="PS51257">
    <property type="entry name" value="PROKAR_LIPOPROTEIN"/>
    <property type="match status" value="1"/>
</dbReference>
<keyword evidence="3" id="KW-1185">Reference proteome</keyword>
<dbReference type="KEGG" id="fwa:DCMF_07785"/>
<sequence length="825" mass="92422">MKQGLWPIRNLGKKGKGWIVFPLILMVACTIGVFLAWQNRESQAAEEKEILRVAGRWAEGLKQRDGRLRYDDMTPALQKEFKAYQQEISGNANNWVIGGSSPWVESYEIDVQGMSAFITYLTKTSNPATFIKKEELSFTKEKGKLVVAESYEADEFSGDFYTLFIPWSWARVNDNTYISFFDGAVNMGGIEEVAYEASRGAEQFTGNQAKVISTESIDHLALPAYQVVADQQASSGDHPVVRYTHYYFLSAEKGKAVHLYFETDKVAEKDAQRIVKSFSLIPEETVTDGAALSRLWDGYLYFAITSIGNEPFTDGTGLSVFTAVDYVIPQIVKDGAYELLENGDARIDDKTLSQYIKKYFMVDIESFHPETDFPGGIYHEEQDSWNISILKRRLDQAAGYQEGNAWGMWLGKVTKNSHGVITATMESRVKSTGRVELTNTYTLQEGPEGTLYFVRMVRTYPAEKHVVLKGDYTSLNLADFGIEQLSSEGGISAGNVGDHLLVQGSKSDAEFPPVSLTLYDLAEEKILKKLPVSLGDDGFVGLRRTDDKVIVKFLDGFCYTDHALTALSEKITIPRELVAGHEKRWHYDSFRYDVSADLQSIVYTAGEGLYLYNLSNRKSTLLAENIPAEGKAKDDFGIASYPLMDPYFINGDKGVAVRIGGYEGDRGMMIVTLDKPVTPRVIEATHPFIWNWAGVSDQIPQWGYVYDEEKNINSAYTVAMAKFDPWEILPAQEISMTSEQLPLIDASSNMVYNDKYIAYTSQLDDNYTDPAERRYTINIVDLSTLKAETVLELKAGCPAVYGVTEDGRVLFGYSFEQETGFGITR</sequence>
<keyword evidence="1" id="KW-0472">Membrane</keyword>
<keyword evidence="1" id="KW-0812">Transmembrane</keyword>
<dbReference type="EMBL" id="CP017634">
    <property type="protein sequence ID" value="ATW24689.1"/>
    <property type="molecule type" value="Genomic_DNA"/>
</dbReference>